<keyword evidence="6 8" id="KW-0807">Transducer</keyword>
<feature type="domain" description="HAMP" evidence="14">
    <location>
        <begin position="315"/>
        <end position="368"/>
    </location>
</feature>
<accession>A0A7X0DNS8</accession>
<dbReference type="RefSeq" id="WP_184264681.1">
    <property type="nucleotide sequence ID" value="NZ_JACIIX010000013.1"/>
</dbReference>
<feature type="coiled-coil region" evidence="9">
    <location>
        <begin position="363"/>
        <end position="392"/>
    </location>
</feature>
<organism evidence="16 17">
    <name type="scientific">Novispirillum itersonii</name>
    <name type="common">Aquaspirillum itersonii</name>
    <dbReference type="NCBI Taxonomy" id="189"/>
    <lineage>
        <taxon>Bacteria</taxon>
        <taxon>Pseudomonadati</taxon>
        <taxon>Pseudomonadota</taxon>
        <taxon>Alphaproteobacteria</taxon>
        <taxon>Rhodospirillales</taxon>
        <taxon>Novispirillaceae</taxon>
        <taxon>Novispirillum</taxon>
    </lineage>
</organism>
<dbReference type="Gene3D" id="1.10.8.500">
    <property type="entry name" value="HAMP domain in histidine kinase"/>
    <property type="match status" value="1"/>
</dbReference>
<evidence type="ECO:0000256" key="1">
    <source>
        <dbReference type="ARBA" id="ARBA00004429"/>
    </source>
</evidence>
<dbReference type="Proteomes" id="UP000544872">
    <property type="component" value="Unassembled WGS sequence"/>
</dbReference>
<evidence type="ECO:0000256" key="8">
    <source>
        <dbReference type="PROSITE-ProRule" id="PRU00284"/>
    </source>
</evidence>
<dbReference type="InterPro" id="IPR024478">
    <property type="entry name" value="HlyB_4HB_MCP"/>
</dbReference>
<dbReference type="InterPro" id="IPR012312">
    <property type="entry name" value="Hemerythrin-like"/>
</dbReference>
<comment type="subcellular location">
    <subcellularLocation>
        <location evidence="1">Cell inner membrane</location>
        <topology evidence="1">Multi-pass membrane protein</topology>
    </subcellularLocation>
</comment>
<comment type="similarity">
    <text evidence="2">Belongs to the hemerythrin family.</text>
</comment>
<dbReference type="GO" id="GO:0046872">
    <property type="term" value="F:metal ion binding"/>
    <property type="evidence" value="ECO:0007669"/>
    <property type="project" value="UniProtKB-KW"/>
</dbReference>
<keyword evidence="5" id="KW-0408">Iron</keyword>
<dbReference type="SMART" id="SM00304">
    <property type="entry name" value="HAMP"/>
    <property type="match status" value="1"/>
</dbReference>
<comment type="similarity">
    <text evidence="7">Belongs to the methyl-accepting chemotaxis (MCP) protein family.</text>
</comment>
<dbReference type="Pfam" id="PF00015">
    <property type="entry name" value="MCPsignal"/>
    <property type="match status" value="1"/>
</dbReference>
<dbReference type="SUPFAM" id="SSF47188">
    <property type="entry name" value="Hemerythrin-like"/>
    <property type="match status" value="1"/>
</dbReference>
<dbReference type="InterPro" id="IPR032255">
    <property type="entry name" value="HBM"/>
</dbReference>
<evidence type="ECO:0000256" key="10">
    <source>
        <dbReference type="SAM" id="MobiDB-lite"/>
    </source>
</evidence>
<dbReference type="InterPro" id="IPR035938">
    <property type="entry name" value="Hemerythrin-like_sf"/>
</dbReference>
<keyword evidence="3" id="KW-0997">Cell inner membrane</keyword>
<dbReference type="InterPro" id="IPR004089">
    <property type="entry name" value="MCPsignal_dom"/>
</dbReference>
<proteinExistence type="inferred from homology"/>
<dbReference type="AlphaFoldDB" id="A0A7X0DNS8"/>
<evidence type="ECO:0000313" key="16">
    <source>
        <dbReference type="EMBL" id="MBB6211684.1"/>
    </source>
</evidence>
<dbReference type="EMBL" id="JACIIX010000013">
    <property type="protein sequence ID" value="MBB6211684.1"/>
    <property type="molecule type" value="Genomic_DNA"/>
</dbReference>
<dbReference type="CDD" id="cd12107">
    <property type="entry name" value="Hemerythrin"/>
    <property type="match status" value="1"/>
</dbReference>
<feature type="domain" description="Methyl-accepting transducer" evidence="12">
    <location>
        <begin position="409"/>
        <end position="645"/>
    </location>
</feature>
<feature type="transmembrane region" description="Helical" evidence="11">
    <location>
        <begin position="293"/>
        <end position="318"/>
    </location>
</feature>
<dbReference type="CDD" id="cd06225">
    <property type="entry name" value="HAMP"/>
    <property type="match status" value="1"/>
</dbReference>
<comment type="caution">
    <text evidence="16">The sequence shown here is derived from an EMBL/GenBank/DDBJ whole genome shotgun (WGS) entry which is preliminary data.</text>
</comment>
<dbReference type="PROSITE" id="PS50885">
    <property type="entry name" value="HAMP"/>
    <property type="match status" value="1"/>
</dbReference>
<dbReference type="NCBIfam" id="NF033749">
    <property type="entry name" value="bact_hemeryth"/>
    <property type="match status" value="1"/>
</dbReference>
<evidence type="ECO:0000259" key="14">
    <source>
        <dbReference type="PROSITE" id="PS50885"/>
    </source>
</evidence>
<dbReference type="Pfam" id="PF12729">
    <property type="entry name" value="4HB_MCP_1"/>
    <property type="match status" value="1"/>
</dbReference>
<keyword evidence="4" id="KW-0479">Metal-binding</keyword>
<keyword evidence="17" id="KW-1185">Reference proteome</keyword>
<dbReference type="GO" id="GO:0007165">
    <property type="term" value="P:signal transduction"/>
    <property type="evidence" value="ECO:0007669"/>
    <property type="project" value="UniProtKB-KW"/>
</dbReference>
<dbReference type="Gene3D" id="1.20.120.50">
    <property type="entry name" value="Hemerythrin-like"/>
    <property type="match status" value="1"/>
</dbReference>
<evidence type="ECO:0000256" key="6">
    <source>
        <dbReference type="ARBA" id="ARBA00023224"/>
    </source>
</evidence>
<gene>
    <name evidence="16" type="ORF">FHS48_003127</name>
</gene>
<evidence type="ECO:0000313" key="17">
    <source>
        <dbReference type="Proteomes" id="UP000544872"/>
    </source>
</evidence>
<protein>
    <submittedName>
        <fullName evidence="16">Methyl-accepting chemotaxis protein</fullName>
    </submittedName>
</protein>
<evidence type="ECO:0000256" key="7">
    <source>
        <dbReference type="ARBA" id="ARBA00029447"/>
    </source>
</evidence>
<feature type="region of interest" description="Disordered" evidence="10">
    <location>
        <begin position="461"/>
        <end position="481"/>
    </location>
</feature>
<evidence type="ECO:0000259" key="12">
    <source>
        <dbReference type="PROSITE" id="PS50111"/>
    </source>
</evidence>
<evidence type="ECO:0000256" key="11">
    <source>
        <dbReference type="SAM" id="Phobius"/>
    </source>
</evidence>
<feature type="domain" description="T-SNARE coiled-coil homology" evidence="13">
    <location>
        <begin position="561"/>
        <end position="623"/>
    </location>
</feature>
<dbReference type="PROSITE" id="PS51753">
    <property type="entry name" value="HBM"/>
    <property type="match status" value="1"/>
</dbReference>
<dbReference type="SMART" id="SM01358">
    <property type="entry name" value="HBM"/>
    <property type="match status" value="1"/>
</dbReference>
<name>A0A7X0DNS8_NOVIT</name>
<evidence type="ECO:0000256" key="5">
    <source>
        <dbReference type="ARBA" id="ARBA00023004"/>
    </source>
</evidence>
<evidence type="ECO:0000256" key="9">
    <source>
        <dbReference type="SAM" id="Coils"/>
    </source>
</evidence>
<feature type="compositionally biased region" description="Basic and acidic residues" evidence="10">
    <location>
        <begin position="461"/>
        <end position="470"/>
    </location>
</feature>
<dbReference type="SUPFAM" id="SSF58104">
    <property type="entry name" value="Methyl-accepting chemotaxis protein (MCP) signaling domain"/>
    <property type="match status" value="1"/>
</dbReference>
<keyword evidence="3" id="KW-1003">Cell membrane</keyword>
<evidence type="ECO:0000256" key="3">
    <source>
        <dbReference type="ARBA" id="ARBA00022519"/>
    </source>
</evidence>
<dbReference type="PANTHER" id="PTHR32089">
    <property type="entry name" value="METHYL-ACCEPTING CHEMOTAXIS PROTEIN MCPB"/>
    <property type="match status" value="1"/>
</dbReference>
<evidence type="ECO:0000256" key="4">
    <source>
        <dbReference type="ARBA" id="ARBA00022723"/>
    </source>
</evidence>
<sequence length="806" mass="87102">MKISYRIFAGFSAVLVLLLVVGGIATLSLNTVSGLFTEYRTLARQTNEAGRVEANLLTARLEVKNFLLHARPEDISAFKARVTETLQAAEAYQSLITAPEEQDAIRRTVQDLRNYAAAFDQVTTLQARRDSLVDGPLGQTGAQIERDLTDVMKGAMQADNASAAYTAGLTLRHILLARVHVLKYLLEESEDAYRQVHAELDAYQQSAQTLMESLRAADLKTRAEAAHKSTAAYRETFEAIHKAITDRNAITTSTLDRIGPAVAAAIEDRTLTVKARQDDLGPRATDRIRRDTLISVVVSVFAIASGILAAFFIGRAIATPVIGMTRSMGDLARGNLETVIPGIGRKDEIGLMADSVEHFRQQMVKVKELEARQEADKKRAEAERKAAMIQMADRFEEEIGDIVNTVAAVSTELEASAKVMSTTANQTAVDATTVAAGAEEAAANVGTVASAAEELAASESEISRHVHKSSEVAGQARHQADRTRETVVKMVDAVSKISEVVRLISDIAAQTNLLALNATIEAARAGDAGKGFAVVANEVKSLANQTARATDEIAAQIGNVQTVTNESAQAIQGVANTISEIDAIASSIAAAVEQQTAATGEIARNVEQASAGTRDVTRSIQSVTQAAGETGAAATQISGAAADLSRQGEVLRRQVQSFLNRVRSDNDVTVLMEWDPRLETGHPEIDRDHREFLDLLNDYYRQMQSGQGKDSVSAMLTKLKAHFDPHLALEEREMSRTGYPDLDPHRQAHQRFLADLDGLVRQDAAGQDVSIQALTFISQWLGDHTLKYDKAFAQFLTGAARQQGHG</sequence>
<keyword evidence="11" id="KW-0472">Membrane</keyword>
<keyword evidence="11" id="KW-1133">Transmembrane helix</keyword>
<evidence type="ECO:0000259" key="13">
    <source>
        <dbReference type="PROSITE" id="PS50192"/>
    </source>
</evidence>
<dbReference type="PANTHER" id="PTHR32089:SF112">
    <property type="entry name" value="LYSOZYME-LIKE PROTEIN-RELATED"/>
    <property type="match status" value="1"/>
</dbReference>
<keyword evidence="11" id="KW-0812">Transmembrane</keyword>
<dbReference type="SMART" id="SM00283">
    <property type="entry name" value="MA"/>
    <property type="match status" value="1"/>
</dbReference>
<reference evidence="16 17" key="1">
    <citation type="submission" date="2020-08" db="EMBL/GenBank/DDBJ databases">
        <title>Genomic Encyclopedia of Type Strains, Phase IV (KMG-IV): sequencing the most valuable type-strain genomes for metagenomic binning, comparative biology and taxonomic classification.</title>
        <authorList>
            <person name="Goeker M."/>
        </authorList>
    </citation>
    <scope>NUCLEOTIDE SEQUENCE [LARGE SCALE GENOMIC DNA]</scope>
    <source>
        <strain evidence="16 17">DSM 11590</strain>
    </source>
</reference>
<dbReference type="InterPro" id="IPR003660">
    <property type="entry name" value="HAMP_dom"/>
</dbReference>
<feature type="domain" description="HBM" evidence="15">
    <location>
        <begin position="41"/>
        <end position="281"/>
    </location>
</feature>
<dbReference type="PROSITE" id="PS50192">
    <property type="entry name" value="T_SNARE"/>
    <property type="match status" value="1"/>
</dbReference>
<dbReference type="Gene3D" id="1.20.1440.210">
    <property type="match status" value="1"/>
</dbReference>
<dbReference type="GO" id="GO:0005886">
    <property type="term" value="C:plasma membrane"/>
    <property type="evidence" value="ECO:0007669"/>
    <property type="project" value="UniProtKB-SubCell"/>
</dbReference>
<dbReference type="InterPro" id="IPR012827">
    <property type="entry name" value="Hemerythrin_metal-bd"/>
</dbReference>
<dbReference type="InterPro" id="IPR000727">
    <property type="entry name" value="T_SNARE_dom"/>
</dbReference>
<dbReference type="Pfam" id="PF00672">
    <property type="entry name" value="HAMP"/>
    <property type="match status" value="1"/>
</dbReference>
<keyword evidence="9" id="KW-0175">Coiled coil</keyword>
<dbReference type="Pfam" id="PF01814">
    <property type="entry name" value="Hemerythrin"/>
    <property type="match status" value="1"/>
</dbReference>
<dbReference type="PROSITE" id="PS50111">
    <property type="entry name" value="CHEMOTAXIS_TRANSDUC_2"/>
    <property type="match status" value="1"/>
</dbReference>
<evidence type="ECO:0000259" key="15">
    <source>
        <dbReference type="PROSITE" id="PS51753"/>
    </source>
</evidence>
<dbReference type="NCBIfam" id="TIGR02481">
    <property type="entry name" value="hemeryth_dom"/>
    <property type="match status" value="1"/>
</dbReference>
<evidence type="ECO:0000256" key="2">
    <source>
        <dbReference type="ARBA" id="ARBA00010587"/>
    </source>
</evidence>
<dbReference type="Gene3D" id="1.10.287.950">
    <property type="entry name" value="Methyl-accepting chemotaxis protein"/>
    <property type="match status" value="1"/>
</dbReference>